<protein>
    <submittedName>
        <fullName evidence="2">Uncharacterized protein</fullName>
    </submittedName>
</protein>
<feature type="transmembrane region" description="Helical" evidence="1">
    <location>
        <begin position="102"/>
        <end position="123"/>
    </location>
</feature>
<dbReference type="InterPro" id="IPR058307">
    <property type="entry name" value="DUF7994"/>
</dbReference>
<keyword evidence="1" id="KW-0812">Transmembrane</keyword>
<gene>
    <name evidence="2" type="ORF">ACFPYI_04635</name>
</gene>
<feature type="transmembrane region" description="Helical" evidence="1">
    <location>
        <begin position="72"/>
        <end position="96"/>
    </location>
</feature>
<evidence type="ECO:0000313" key="2">
    <source>
        <dbReference type="EMBL" id="MFC5970612.1"/>
    </source>
</evidence>
<name>A0ABD5RJ59_9EURY</name>
<comment type="caution">
    <text evidence="2">The sequence shown here is derived from an EMBL/GenBank/DDBJ whole genome shotgun (WGS) entry which is preliminary data.</text>
</comment>
<dbReference type="AlphaFoldDB" id="A0ABD5RJ59"/>
<keyword evidence="3" id="KW-1185">Reference proteome</keyword>
<feature type="transmembrane region" description="Helical" evidence="1">
    <location>
        <begin position="39"/>
        <end position="60"/>
    </location>
</feature>
<dbReference type="EMBL" id="JBHSQH010000001">
    <property type="protein sequence ID" value="MFC5970612.1"/>
    <property type="molecule type" value="Genomic_DNA"/>
</dbReference>
<reference evidence="2 3" key="1">
    <citation type="journal article" date="2019" name="Int. J. Syst. Evol. Microbiol.">
        <title>The Global Catalogue of Microorganisms (GCM) 10K type strain sequencing project: providing services to taxonomists for standard genome sequencing and annotation.</title>
        <authorList>
            <consortium name="The Broad Institute Genomics Platform"/>
            <consortium name="The Broad Institute Genome Sequencing Center for Infectious Disease"/>
            <person name="Wu L."/>
            <person name="Ma J."/>
        </authorList>
    </citation>
    <scope>NUCLEOTIDE SEQUENCE [LARGE SCALE GENOMIC DNA]</scope>
    <source>
        <strain evidence="2 3">CGMCC 1.12543</strain>
    </source>
</reference>
<keyword evidence="1" id="KW-1133">Transmembrane helix</keyword>
<accession>A0ABD5RJ59</accession>
<sequence>MGPRYDAGYGLLLLALPTAMVVLFDVPLAPTAWAADPDVLWPAVSLCLMAVGGVMGLIAATRPDESVAGRRVDYLTFRGLATTWLALAMSVNGAAWALDGDLFGLATVASGLFLFAMGVGTMLRRPTFVPEERARRRSAG</sequence>
<dbReference type="Pfam" id="PF25957">
    <property type="entry name" value="DUF7994"/>
    <property type="match status" value="1"/>
</dbReference>
<organism evidence="2 3">
    <name type="scientific">Halomarina salina</name>
    <dbReference type="NCBI Taxonomy" id="1872699"/>
    <lineage>
        <taxon>Archaea</taxon>
        <taxon>Methanobacteriati</taxon>
        <taxon>Methanobacteriota</taxon>
        <taxon>Stenosarchaea group</taxon>
        <taxon>Halobacteria</taxon>
        <taxon>Halobacteriales</taxon>
        <taxon>Natronomonadaceae</taxon>
        <taxon>Halomarina</taxon>
    </lineage>
</organism>
<feature type="transmembrane region" description="Helical" evidence="1">
    <location>
        <begin position="12"/>
        <end position="33"/>
    </location>
</feature>
<evidence type="ECO:0000256" key="1">
    <source>
        <dbReference type="SAM" id="Phobius"/>
    </source>
</evidence>
<dbReference type="RefSeq" id="WP_247420180.1">
    <property type="nucleotide sequence ID" value="NZ_JALLGW010000002.1"/>
</dbReference>
<keyword evidence="1" id="KW-0472">Membrane</keyword>
<proteinExistence type="predicted"/>
<dbReference type="Proteomes" id="UP001596099">
    <property type="component" value="Unassembled WGS sequence"/>
</dbReference>
<evidence type="ECO:0000313" key="3">
    <source>
        <dbReference type="Proteomes" id="UP001596099"/>
    </source>
</evidence>